<keyword evidence="1" id="KW-0812">Transmembrane</keyword>
<feature type="transmembrane region" description="Helical" evidence="1">
    <location>
        <begin position="16"/>
        <end position="38"/>
    </location>
</feature>
<reference evidence="3" key="1">
    <citation type="submission" date="2016-11" db="UniProtKB">
        <authorList>
            <consortium name="WormBaseParasite"/>
        </authorList>
    </citation>
    <scope>IDENTIFICATION</scope>
</reference>
<evidence type="ECO:0000313" key="2">
    <source>
        <dbReference type="Proteomes" id="UP000095283"/>
    </source>
</evidence>
<keyword evidence="1" id="KW-1133">Transmembrane helix</keyword>
<keyword evidence="1" id="KW-0472">Membrane</keyword>
<organism evidence="2 3">
    <name type="scientific">Heterorhabditis bacteriophora</name>
    <name type="common">Entomopathogenic nematode worm</name>
    <dbReference type="NCBI Taxonomy" id="37862"/>
    <lineage>
        <taxon>Eukaryota</taxon>
        <taxon>Metazoa</taxon>
        <taxon>Ecdysozoa</taxon>
        <taxon>Nematoda</taxon>
        <taxon>Chromadorea</taxon>
        <taxon>Rhabditida</taxon>
        <taxon>Rhabditina</taxon>
        <taxon>Rhabditomorpha</taxon>
        <taxon>Strongyloidea</taxon>
        <taxon>Heterorhabditidae</taxon>
        <taxon>Heterorhabditis</taxon>
    </lineage>
</organism>
<evidence type="ECO:0000313" key="3">
    <source>
        <dbReference type="WBParaSite" id="Hba_03794"/>
    </source>
</evidence>
<dbReference type="AlphaFoldDB" id="A0A1I7WFR5"/>
<protein>
    <submittedName>
        <fullName evidence="3">Uncharacterized protein</fullName>
    </submittedName>
</protein>
<accession>A0A1I7WFR5</accession>
<sequence length="66" mass="8186">MKMGVKYQELTGWKEMMIVLINFFIRYYQCKLITFIIYRYTVKISLPQQDLIYYFNFIINENNIKV</sequence>
<evidence type="ECO:0000256" key="1">
    <source>
        <dbReference type="SAM" id="Phobius"/>
    </source>
</evidence>
<keyword evidence="2" id="KW-1185">Reference proteome</keyword>
<name>A0A1I7WFR5_HETBA</name>
<dbReference type="WBParaSite" id="Hba_03794">
    <property type="protein sequence ID" value="Hba_03794"/>
    <property type="gene ID" value="Hba_03794"/>
</dbReference>
<proteinExistence type="predicted"/>
<dbReference type="Proteomes" id="UP000095283">
    <property type="component" value="Unplaced"/>
</dbReference>